<dbReference type="InterPro" id="IPR000313">
    <property type="entry name" value="PWWP_dom"/>
</dbReference>
<dbReference type="SMART" id="SM00293">
    <property type="entry name" value="PWWP"/>
    <property type="match status" value="1"/>
</dbReference>
<protein>
    <submittedName>
        <fullName evidence="2">Oidioi.mRNA.OKI2018_I69.XSR.g14710.t1.cds</fullName>
    </submittedName>
</protein>
<evidence type="ECO:0000313" key="3">
    <source>
        <dbReference type="Proteomes" id="UP001158576"/>
    </source>
</evidence>
<accession>A0ABN7SAM8</accession>
<keyword evidence="3" id="KW-1185">Reference proteome</keyword>
<name>A0ABN7SAM8_OIKDI</name>
<dbReference type="EMBL" id="OU015569">
    <property type="protein sequence ID" value="CAG5096630.1"/>
    <property type="molecule type" value="Genomic_DNA"/>
</dbReference>
<dbReference type="Gene3D" id="2.30.30.140">
    <property type="match status" value="1"/>
</dbReference>
<gene>
    <name evidence="2" type="ORF">OKIOD_LOCUS6268</name>
</gene>
<evidence type="ECO:0000259" key="1">
    <source>
        <dbReference type="PROSITE" id="PS50812"/>
    </source>
</evidence>
<feature type="domain" description="PWWP" evidence="1">
    <location>
        <begin position="11"/>
        <end position="80"/>
    </location>
</feature>
<organism evidence="2 3">
    <name type="scientific">Oikopleura dioica</name>
    <name type="common">Tunicate</name>
    <dbReference type="NCBI Taxonomy" id="34765"/>
    <lineage>
        <taxon>Eukaryota</taxon>
        <taxon>Metazoa</taxon>
        <taxon>Chordata</taxon>
        <taxon>Tunicata</taxon>
        <taxon>Appendicularia</taxon>
        <taxon>Copelata</taxon>
        <taxon>Oikopleuridae</taxon>
        <taxon>Oikopleura</taxon>
    </lineage>
</organism>
<proteinExistence type="predicted"/>
<dbReference type="Proteomes" id="UP001158576">
    <property type="component" value="Chromosome XSR"/>
</dbReference>
<dbReference type="SUPFAM" id="SSF63748">
    <property type="entry name" value="Tudor/PWWP/MBT"/>
    <property type="match status" value="1"/>
</dbReference>
<dbReference type="PANTHER" id="PTHR12550:SF70">
    <property type="entry name" value="JIL-1 ANCHORING AND STABILIZING PROTEIN, ISOFORM A"/>
    <property type="match status" value="1"/>
</dbReference>
<reference evidence="2 3" key="1">
    <citation type="submission" date="2021-04" db="EMBL/GenBank/DDBJ databases">
        <authorList>
            <person name="Bliznina A."/>
        </authorList>
    </citation>
    <scope>NUCLEOTIDE SEQUENCE [LARGE SCALE GENOMIC DNA]</scope>
</reference>
<dbReference type="PROSITE" id="PS50812">
    <property type="entry name" value="PWWP"/>
    <property type="match status" value="1"/>
</dbReference>
<dbReference type="PANTHER" id="PTHR12550">
    <property type="entry name" value="HEPATOMA-DERIVED GROWTH FACTOR-RELATED"/>
    <property type="match status" value="1"/>
</dbReference>
<dbReference type="Pfam" id="PF00855">
    <property type="entry name" value="PWWP"/>
    <property type="match status" value="1"/>
</dbReference>
<sequence>MATVPVHPLASGDLVFAKMRSYPAWPARIDCIRPNRCPTRDQGNLPAPVNDPEFHWPIYFYGTHQIAWIPQKDIYHLEDYRDEFGKNPRVKDAMYEAMKYTWVHFQFGDGSNHQAWSPRHSEMAKAWFANQSDEVANETEWDHILEPPQKKQKTKRTVNNN</sequence>
<evidence type="ECO:0000313" key="2">
    <source>
        <dbReference type="EMBL" id="CAG5096630.1"/>
    </source>
</evidence>